<organism evidence="2 3">
    <name type="scientific">Vibrio tubiashii ATCC 19109</name>
    <dbReference type="NCBI Taxonomy" id="1051646"/>
    <lineage>
        <taxon>Bacteria</taxon>
        <taxon>Pseudomonadati</taxon>
        <taxon>Pseudomonadota</taxon>
        <taxon>Gammaproteobacteria</taxon>
        <taxon>Vibrionales</taxon>
        <taxon>Vibrionaceae</taxon>
        <taxon>Vibrio</taxon>
        <taxon>Vibrio oreintalis group</taxon>
    </lineage>
</organism>
<gene>
    <name evidence="2" type="ORF">IX91_24550</name>
</gene>
<dbReference type="SUPFAM" id="SSF51556">
    <property type="entry name" value="Metallo-dependent hydrolases"/>
    <property type="match status" value="1"/>
</dbReference>
<feature type="binding site" evidence="1">
    <location>
        <position position="194"/>
    </location>
    <ligand>
        <name>a divalent metal cation</name>
        <dbReference type="ChEBI" id="CHEBI:60240"/>
        <label>1</label>
    </ligand>
</feature>
<name>A0A0A0SL32_9VIBR</name>
<dbReference type="HOGENOM" id="CLU_031506_5_1_6"/>
<evidence type="ECO:0000313" key="3">
    <source>
        <dbReference type="Proteomes" id="UP000030071"/>
    </source>
</evidence>
<keyword evidence="1" id="KW-0479">Metal-binding</keyword>
<keyword evidence="2" id="KW-0378">Hydrolase</keyword>
<feature type="binding site" evidence="1">
    <location>
        <position position="5"/>
    </location>
    <ligand>
        <name>a divalent metal cation</name>
        <dbReference type="ChEBI" id="CHEBI:60240"/>
        <label>1</label>
    </ligand>
</feature>
<dbReference type="PANTHER" id="PTHR46124:SF2">
    <property type="entry name" value="D-AMINOACYL-TRNA DEACYLASE"/>
    <property type="match status" value="1"/>
</dbReference>
<protein>
    <submittedName>
        <fullName evidence="2">Hydrolase TatD</fullName>
    </submittedName>
</protein>
<accession>A0A0A0SL32</accession>
<geneLocation type="plasmid" evidence="2 3">
    <name>p251</name>
</geneLocation>
<feature type="binding site" evidence="1">
    <location>
        <position position="146"/>
    </location>
    <ligand>
        <name>a divalent metal cation</name>
        <dbReference type="ChEBI" id="CHEBI:60240"/>
        <label>2</label>
    </ligand>
</feature>
<reference evidence="2 3" key="1">
    <citation type="submission" date="2014-08" db="EMBL/GenBank/DDBJ databases">
        <title>First Complete Genome Sequence of the Shellfish Pathogen Vibrio tubiashii.</title>
        <authorList>
            <person name="Richards G.P."/>
            <person name="Needleman D.S."/>
            <person name="Watson M.A."/>
            <person name="Bono J.L."/>
        </authorList>
    </citation>
    <scope>NUCLEOTIDE SEQUENCE [LARGE SCALE GENOMIC DNA]</scope>
    <source>
        <strain evidence="2 3">ATCC 19109</strain>
        <plasmid evidence="3">Plasmid p251</plasmid>
    </source>
</reference>
<dbReference type="PANTHER" id="PTHR46124">
    <property type="entry name" value="D-AMINOACYL-TRNA DEACYLASE"/>
    <property type="match status" value="1"/>
</dbReference>
<feature type="binding site" evidence="1">
    <location>
        <position position="122"/>
    </location>
    <ligand>
        <name>a divalent metal cation</name>
        <dbReference type="ChEBI" id="CHEBI:60240"/>
        <label>2</label>
    </ligand>
</feature>
<evidence type="ECO:0000256" key="1">
    <source>
        <dbReference type="PIRSR" id="PIRSR005902-1"/>
    </source>
</evidence>
<keyword evidence="2" id="KW-0614">Plasmid</keyword>
<dbReference type="NCBIfam" id="NF041926">
    <property type="entry name" value="QatD"/>
    <property type="match status" value="1"/>
</dbReference>
<dbReference type="InterPro" id="IPR032466">
    <property type="entry name" value="Metal_Hydrolase"/>
</dbReference>
<dbReference type="KEGG" id="vtu:IX91_24550"/>
<dbReference type="GeneID" id="23447898"/>
<dbReference type="Pfam" id="PF01026">
    <property type="entry name" value="TatD_DNase"/>
    <property type="match status" value="1"/>
</dbReference>
<proteinExistence type="predicted"/>
<dbReference type="EMBL" id="CP009356">
    <property type="protein sequence ID" value="AIW17250.1"/>
    <property type="molecule type" value="Genomic_DNA"/>
</dbReference>
<dbReference type="PIRSF" id="PIRSF005902">
    <property type="entry name" value="DNase_TatD"/>
    <property type="match status" value="1"/>
</dbReference>
<feature type="binding site" evidence="1">
    <location>
        <position position="7"/>
    </location>
    <ligand>
        <name>a divalent metal cation</name>
        <dbReference type="ChEBI" id="CHEBI:60240"/>
        <label>1</label>
    </ligand>
</feature>
<dbReference type="CDD" id="cd01310">
    <property type="entry name" value="TatD_DNAse"/>
    <property type="match status" value="1"/>
</dbReference>
<dbReference type="Proteomes" id="UP000030071">
    <property type="component" value="Plasmid p251"/>
</dbReference>
<dbReference type="GO" id="GO:0016788">
    <property type="term" value="F:hydrolase activity, acting on ester bonds"/>
    <property type="evidence" value="ECO:0007669"/>
    <property type="project" value="InterPro"/>
</dbReference>
<dbReference type="InterPro" id="IPR049677">
    <property type="entry name" value="QatD"/>
</dbReference>
<sequence length="241" mass="27263">MMDLHCHVDLYPDFDVVLKDIESSGLYVLSVTTVPSAWQGTRELTKSLPRVKTALGFHPQVAHLREHELALFETLVPDTRYIGEVGLDGSKGFKEHFAIQQKVFTEVLKLCQRFSNKILTIHSLEAVEEVLDCLAMYPGFGVPIFHWFLGTKKQLDTVVNVNGFFSVGPAMLSSARGKRIAGWIPKDRLLLESDGPFAKLDSKPCYPSDVQVVIDYLCGLWEAEEHEVREQLTDNFKRLLK</sequence>
<dbReference type="PATRIC" id="fig|1051646.9.peg.5001"/>
<evidence type="ECO:0000313" key="2">
    <source>
        <dbReference type="EMBL" id="AIW17250.1"/>
    </source>
</evidence>
<feature type="binding site" evidence="1">
    <location>
        <position position="84"/>
    </location>
    <ligand>
        <name>a divalent metal cation</name>
        <dbReference type="ChEBI" id="CHEBI:60240"/>
        <label>1</label>
    </ligand>
</feature>
<dbReference type="AlphaFoldDB" id="A0A0A0SL32"/>
<dbReference type="InterPro" id="IPR001130">
    <property type="entry name" value="TatD-like"/>
</dbReference>
<dbReference type="Gene3D" id="3.20.20.140">
    <property type="entry name" value="Metal-dependent hydrolases"/>
    <property type="match status" value="1"/>
</dbReference>
<dbReference type="eggNOG" id="COG0084">
    <property type="taxonomic scope" value="Bacteria"/>
</dbReference>
<dbReference type="GO" id="GO:0046872">
    <property type="term" value="F:metal ion binding"/>
    <property type="evidence" value="ECO:0007669"/>
    <property type="project" value="UniProtKB-KW"/>
</dbReference>
<dbReference type="RefSeq" id="WP_038197292.1">
    <property type="nucleotide sequence ID" value="NZ_CP009356.1"/>
</dbReference>